<dbReference type="AlphaFoldDB" id="A0AAN8XCB2"/>
<keyword evidence="3" id="KW-1185">Reference proteome</keyword>
<evidence type="ECO:0000256" key="1">
    <source>
        <dbReference type="SAM" id="MobiDB-lite"/>
    </source>
</evidence>
<evidence type="ECO:0000313" key="3">
    <source>
        <dbReference type="Proteomes" id="UP001381693"/>
    </source>
</evidence>
<reference evidence="2 3" key="1">
    <citation type="submission" date="2023-11" db="EMBL/GenBank/DDBJ databases">
        <title>Halocaridina rubra genome assembly.</title>
        <authorList>
            <person name="Smith C."/>
        </authorList>
    </citation>
    <scope>NUCLEOTIDE SEQUENCE [LARGE SCALE GENOMIC DNA]</scope>
    <source>
        <strain evidence="2">EP-1</strain>
        <tissue evidence="2">Whole</tissue>
    </source>
</reference>
<name>A0AAN8XCB2_HALRR</name>
<gene>
    <name evidence="2" type="ORF">SK128_000973</name>
</gene>
<sequence>MAHPNPIYKEDDPRPSTHPHRDTYPIQRRDPTINPSTGPTTSFASTRICNGSFSFGVRKRGSVHQTHNIVLCCSLKNMFFISS</sequence>
<proteinExistence type="predicted"/>
<organism evidence="2 3">
    <name type="scientific">Halocaridina rubra</name>
    <name type="common">Hawaiian red shrimp</name>
    <dbReference type="NCBI Taxonomy" id="373956"/>
    <lineage>
        <taxon>Eukaryota</taxon>
        <taxon>Metazoa</taxon>
        <taxon>Ecdysozoa</taxon>
        <taxon>Arthropoda</taxon>
        <taxon>Crustacea</taxon>
        <taxon>Multicrustacea</taxon>
        <taxon>Malacostraca</taxon>
        <taxon>Eumalacostraca</taxon>
        <taxon>Eucarida</taxon>
        <taxon>Decapoda</taxon>
        <taxon>Pleocyemata</taxon>
        <taxon>Caridea</taxon>
        <taxon>Atyoidea</taxon>
        <taxon>Atyidae</taxon>
        <taxon>Halocaridina</taxon>
    </lineage>
</organism>
<comment type="caution">
    <text evidence="2">The sequence shown here is derived from an EMBL/GenBank/DDBJ whole genome shotgun (WGS) entry which is preliminary data.</text>
</comment>
<dbReference type="EMBL" id="JAXCGZ010009560">
    <property type="protein sequence ID" value="KAK7076754.1"/>
    <property type="molecule type" value="Genomic_DNA"/>
</dbReference>
<protein>
    <submittedName>
        <fullName evidence="2">Uncharacterized protein</fullName>
    </submittedName>
</protein>
<evidence type="ECO:0000313" key="2">
    <source>
        <dbReference type="EMBL" id="KAK7076754.1"/>
    </source>
</evidence>
<feature type="compositionally biased region" description="Basic and acidic residues" evidence="1">
    <location>
        <begin position="8"/>
        <end position="31"/>
    </location>
</feature>
<dbReference type="Proteomes" id="UP001381693">
    <property type="component" value="Unassembled WGS sequence"/>
</dbReference>
<feature type="region of interest" description="Disordered" evidence="1">
    <location>
        <begin position="1"/>
        <end position="41"/>
    </location>
</feature>
<accession>A0AAN8XCB2</accession>